<comment type="caution">
    <text evidence="4">The sequence shown here is derived from an EMBL/GenBank/DDBJ whole genome shotgun (WGS) entry which is preliminary data.</text>
</comment>
<dbReference type="Proteomes" id="UP000326939">
    <property type="component" value="Chromosome 13"/>
</dbReference>
<evidence type="ECO:0000259" key="3">
    <source>
        <dbReference type="PROSITE" id="PS50089"/>
    </source>
</evidence>
<proteinExistence type="predicted"/>
<feature type="domain" description="RING-type" evidence="3">
    <location>
        <begin position="33"/>
        <end position="88"/>
    </location>
</feature>
<keyword evidence="1" id="KW-0479">Metal-binding</keyword>
<keyword evidence="1" id="KW-0862">Zinc</keyword>
<name>A0A5N5KFY3_9ROSI</name>
<dbReference type="SUPFAM" id="SSF57850">
    <property type="entry name" value="RING/U-box"/>
    <property type="match status" value="1"/>
</dbReference>
<protein>
    <recommendedName>
        <fullName evidence="3">RING-type domain-containing protein</fullName>
    </recommendedName>
</protein>
<dbReference type="GO" id="GO:0004842">
    <property type="term" value="F:ubiquitin-protein transferase activity"/>
    <property type="evidence" value="ECO:0007669"/>
    <property type="project" value="InterPro"/>
</dbReference>
<sequence length="460" mass="50003">MGLGNSENDVIVDDGGGGGGGLNGKSFGGSVSCSICLEAVADNGDRSWAKLQCGHQFHLERKEKEMIRQDCIGSAFNVKGAMQCPNCRKIEKGQWLYANGCRSLPEFSMEDWAHDEDLYDLSYSEMIPWISSGDELKMPPSPLGFIGVHLAALRGFLHPLRKGNFHQMDDLYYDADHDLLGQHAIFAEHTAAVSSATHPCPYIAYVGPIHPSSSNSSGSVSDVSSFNSHWNGPSVPSEIPSSYAFPAMDIHYHSWEHHSPPFSTTGNRIGNADQPSPPPVTQRSARTSSDLPPRSGSFIHPFLVGHGSSARPGSSATSSMIPPYQGSNARARDRVQALQAYYQQLQPGNSPPIRTPVVSGSRRSSSHRGMPQLGAVASSSDQTGFYFIPSGATNRNFQEAENPPPARFHSWERNHLPSFSLNQVDRDSGRSTFHQAGGGSDPGIRFRQRHGSERTSSQNR</sequence>
<dbReference type="InterPro" id="IPR001841">
    <property type="entry name" value="Znf_RING"/>
</dbReference>
<accession>A0A5N5KFY3</accession>
<dbReference type="AlphaFoldDB" id="A0A5N5KFY3"/>
<evidence type="ECO:0000313" key="4">
    <source>
        <dbReference type="EMBL" id="KAB5529249.1"/>
    </source>
</evidence>
<keyword evidence="1" id="KW-0863">Zinc-finger</keyword>
<dbReference type="PROSITE" id="PS50089">
    <property type="entry name" value="ZF_RING_2"/>
    <property type="match status" value="1"/>
</dbReference>
<evidence type="ECO:0000313" key="5">
    <source>
        <dbReference type="Proteomes" id="UP000326939"/>
    </source>
</evidence>
<feature type="compositionally biased region" description="Low complexity" evidence="2">
    <location>
        <begin position="307"/>
        <end position="319"/>
    </location>
</feature>
<evidence type="ECO:0000256" key="1">
    <source>
        <dbReference type="PROSITE-ProRule" id="PRU00175"/>
    </source>
</evidence>
<feature type="region of interest" description="Disordered" evidence="2">
    <location>
        <begin position="421"/>
        <end position="460"/>
    </location>
</feature>
<dbReference type="Gene3D" id="3.30.40.10">
    <property type="entry name" value="Zinc/RING finger domain, C3HC4 (zinc finger)"/>
    <property type="match status" value="1"/>
</dbReference>
<gene>
    <name evidence="4" type="ORF">DKX38_019330</name>
</gene>
<feature type="region of interest" description="Disordered" evidence="2">
    <location>
        <begin position="345"/>
        <end position="376"/>
    </location>
</feature>
<evidence type="ECO:0000256" key="2">
    <source>
        <dbReference type="SAM" id="MobiDB-lite"/>
    </source>
</evidence>
<dbReference type="CDD" id="cd16448">
    <property type="entry name" value="RING-H2"/>
    <property type="match status" value="1"/>
</dbReference>
<feature type="region of interest" description="Disordered" evidence="2">
    <location>
        <begin position="259"/>
        <end position="331"/>
    </location>
</feature>
<reference evidence="5" key="1">
    <citation type="journal article" date="2019" name="Gigascience">
        <title>De novo genome assembly of the endangered Acer yangbiense, a plant species with extremely small populations endemic to Yunnan Province, China.</title>
        <authorList>
            <person name="Yang J."/>
            <person name="Wariss H.M."/>
            <person name="Tao L."/>
            <person name="Zhang R."/>
            <person name="Yun Q."/>
            <person name="Hollingsworth P."/>
            <person name="Dao Z."/>
            <person name="Luo G."/>
            <person name="Guo H."/>
            <person name="Ma Y."/>
            <person name="Sun W."/>
        </authorList>
    </citation>
    <scope>NUCLEOTIDE SEQUENCE [LARGE SCALE GENOMIC DNA]</scope>
    <source>
        <strain evidence="5">cv. br00</strain>
    </source>
</reference>
<keyword evidence="5" id="KW-1185">Reference proteome</keyword>
<dbReference type="InterPro" id="IPR013083">
    <property type="entry name" value="Znf_RING/FYVE/PHD"/>
</dbReference>
<feature type="compositionally biased region" description="Polar residues" evidence="2">
    <location>
        <begin position="281"/>
        <end position="290"/>
    </location>
</feature>
<dbReference type="GO" id="GO:0008270">
    <property type="term" value="F:zinc ion binding"/>
    <property type="evidence" value="ECO:0007669"/>
    <property type="project" value="UniProtKB-KW"/>
</dbReference>
<organism evidence="4 5">
    <name type="scientific">Salix brachista</name>
    <dbReference type="NCBI Taxonomy" id="2182728"/>
    <lineage>
        <taxon>Eukaryota</taxon>
        <taxon>Viridiplantae</taxon>
        <taxon>Streptophyta</taxon>
        <taxon>Embryophyta</taxon>
        <taxon>Tracheophyta</taxon>
        <taxon>Spermatophyta</taxon>
        <taxon>Magnoliopsida</taxon>
        <taxon>eudicotyledons</taxon>
        <taxon>Gunneridae</taxon>
        <taxon>Pentapetalae</taxon>
        <taxon>rosids</taxon>
        <taxon>fabids</taxon>
        <taxon>Malpighiales</taxon>
        <taxon>Salicaceae</taxon>
        <taxon>Saliceae</taxon>
        <taxon>Salix</taxon>
    </lineage>
</organism>
<dbReference type="InterPro" id="IPR044274">
    <property type="entry name" value="RFI2"/>
</dbReference>
<dbReference type="PANTHER" id="PTHR46798">
    <property type="entry name" value="OS09G0511500 PROTEIN"/>
    <property type="match status" value="1"/>
</dbReference>
<feature type="compositionally biased region" description="Low complexity" evidence="2">
    <location>
        <begin position="359"/>
        <end position="369"/>
    </location>
</feature>
<dbReference type="EMBL" id="VDCV01000013">
    <property type="protein sequence ID" value="KAB5529249.1"/>
    <property type="molecule type" value="Genomic_DNA"/>
</dbReference>
<dbReference type="PANTHER" id="PTHR46798:SF3">
    <property type="entry name" value="RING FINGER FAMILY PROTEIN"/>
    <property type="match status" value="1"/>
</dbReference>